<dbReference type="AlphaFoldDB" id="A0A1F7WJ69"/>
<comment type="caution">
    <text evidence="2">The sequence shown here is derived from an EMBL/GenBank/DDBJ whole genome shotgun (WGS) entry which is preliminary data.</text>
</comment>
<keyword evidence="1" id="KW-0812">Transmembrane</keyword>
<dbReference type="EMBL" id="MGFJ01000011">
    <property type="protein sequence ID" value="OGM02876.1"/>
    <property type="molecule type" value="Genomic_DNA"/>
</dbReference>
<protein>
    <submittedName>
        <fullName evidence="2">Uncharacterized protein</fullName>
    </submittedName>
</protein>
<dbReference type="Proteomes" id="UP000176198">
    <property type="component" value="Unassembled WGS sequence"/>
</dbReference>
<proteinExistence type="predicted"/>
<reference evidence="2 3" key="1">
    <citation type="journal article" date="2016" name="Nat. Commun.">
        <title>Thousands of microbial genomes shed light on interconnected biogeochemical processes in an aquifer system.</title>
        <authorList>
            <person name="Anantharaman K."/>
            <person name="Brown C.T."/>
            <person name="Hug L.A."/>
            <person name="Sharon I."/>
            <person name="Castelle C.J."/>
            <person name="Probst A.J."/>
            <person name="Thomas B.C."/>
            <person name="Singh A."/>
            <person name="Wilkins M.J."/>
            <person name="Karaoz U."/>
            <person name="Brodie E.L."/>
            <person name="Williams K.H."/>
            <person name="Hubbard S.S."/>
            <person name="Banfield J.F."/>
        </authorList>
    </citation>
    <scope>NUCLEOTIDE SEQUENCE [LARGE SCALE GENOMIC DNA]</scope>
</reference>
<accession>A0A1F7WJ69</accession>
<sequence>MNTDEPLHLHTSKAEGDFDTLLLLVPSIIFIIIIAFYLFSAGKNIVMQSPNLANPESFQNN</sequence>
<keyword evidence="1" id="KW-0472">Membrane</keyword>
<evidence type="ECO:0000313" key="2">
    <source>
        <dbReference type="EMBL" id="OGM02876.1"/>
    </source>
</evidence>
<gene>
    <name evidence="2" type="ORF">A2115_00090</name>
</gene>
<name>A0A1F7WJ69_9BACT</name>
<organism evidence="2 3">
    <name type="scientific">Candidatus Woesebacteria bacterium GWA1_41_8</name>
    <dbReference type="NCBI Taxonomy" id="1802471"/>
    <lineage>
        <taxon>Bacteria</taxon>
        <taxon>Candidatus Woeseibacteriota</taxon>
    </lineage>
</organism>
<evidence type="ECO:0000313" key="3">
    <source>
        <dbReference type="Proteomes" id="UP000176198"/>
    </source>
</evidence>
<evidence type="ECO:0000256" key="1">
    <source>
        <dbReference type="SAM" id="Phobius"/>
    </source>
</evidence>
<feature type="transmembrane region" description="Helical" evidence="1">
    <location>
        <begin position="20"/>
        <end position="39"/>
    </location>
</feature>
<keyword evidence="1" id="KW-1133">Transmembrane helix</keyword>
<dbReference type="STRING" id="1802471.A2115_00090"/>